<comment type="caution">
    <text evidence="2">The sequence shown here is derived from an EMBL/GenBank/DDBJ whole genome shotgun (WGS) entry which is preliminary data.</text>
</comment>
<dbReference type="RefSeq" id="WP_009610144.1">
    <property type="nucleotide sequence ID" value="NZ_ABXP02000042.1"/>
</dbReference>
<dbReference type="EMBL" id="ABXP02000042">
    <property type="protein sequence ID" value="KKC30222.1"/>
    <property type="molecule type" value="Genomic_DNA"/>
</dbReference>
<feature type="domain" description="HD/PDEase" evidence="1">
    <location>
        <begin position="49"/>
        <end position="179"/>
    </location>
</feature>
<dbReference type="InterPro" id="IPR006674">
    <property type="entry name" value="HD_domain"/>
</dbReference>
<name>B7R7A9_9THEO</name>
<evidence type="ECO:0000259" key="1">
    <source>
        <dbReference type="SMART" id="SM00471"/>
    </source>
</evidence>
<gene>
    <name evidence="2" type="ORF">CDSM653_00700</name>
</gene>
<organism evidence="2 3">
    <name type="scientific">Caldanaerobacter subterraneus subsp. pacificus DSM 12653</name>
    <dbReference type="NCBI Taxonomy" id="391606"/>
    <lineage>
        <taxon>Bacteria</taxon>
        <taxon>Bacillati</taxon>
        <taxon>Bacillota</taxon>
        <taxon>Clostridia</taxon>
        <taxon>Thermoanaerobacterales</taxon>
        <taxon>Thermoanaerobacteraceae</taxon>
        <taxon>Caldanaerobacter</taxon>
    </lineage>
</organism>
<accession>B7R7A9</accession>
<dbReference type="GO" id="GO:0006203">
    <property type="term" value="P:dGTP catabolic process"/>
    <property type="evidence" value="ECO:0007669"/>
    <property type="project" value="TreeGrafter"/>
</dbReference>
<reference evidence="2 3" key="1">
    <citation type="submission" date="2008-07" db="EMBL/GenBank/DDBJ databases">
        <authorList>
            <person name="Gonzalez J."/>
            <person name="Sokolova T."/>
            <person name="Ferriera S."/>
            <person name="Johnson J."/>
            <person name="Kravitz S."/>
            <person name="Beeson K."/>
            <person name="Sutton G."/>
            <person name="Rogers Y.-H."/>
            <person name="Friedman R."/>
            <person name="Frazier M."/>
            <person name="Venter J.C."/>
        </authorList>
    </citation>
    <scope>NUCLEOTIDE SEQUENCE [LARGE SCALE GENOMIC DNA]</scope>
    <source>
        <strain evidence="2 3">DSM 12653</strain>
    </source>
</reference>
<dbReference type="Pfam" id="PF01966">
    <property type="entry name" value="HD"/>
    <property type="match status" value="1"/>
</dbReference>
<dbReference type="Pfam" id="PF19276">
    <property type="entry name" value="HD_assoc_2"/>
    <property type="match status" value="1"/>
</dbReference>
<proteinExistence type="predicted"/>
<dbReference type="InterPro" id="IPR045509">
    <property type="entry name" value="HD_assoc_2"/>
</dbReference>
<dbReference type="SUPFAM" id="SSF109604">
    <property type="entry name" value="HD-domain/PDEase-like"/>
    <property type="match status" value="1"/>
</dbReference>
<evidence type="ECO:0000313" key="2">
    <source>
        <dbReference type="EMBL" id="KKC30222.1"/>
    </source>
</evidence>
<evidence type="ECO:0000313" key="3">
    <source>
        <dbReference type="Proteomes" id="UP000010146"/>
    </source>
</evidence>
<sequence length="431" mass="51079">MKPKYFRDPVHNFIVITRDYILELIDTEEFQRLRQIKQLGTSEITYYGANHNRFSHSIGTMYLMEKALSQLKSIGVSIDEETEMTALTAALLHDIGHGPFSHIFEKVIGSDHEKWTINIILGDTEINQVLQDKDRDLPQKVASVISKEYEHKYIVYLLSSQLDVDRMDYLLRDSYYVGVKYGLFDPDMILKSMQIHGESIAIDYKGLYAVEQYIHARYYMYWQVYYHKTTRGYELLLENILKRAKYLYEQNRLDKGIDILIPVFRKGNEMDIKDYIKLNDSIILYAISLWRDSEDKVLRDLCNRYLRRDLYKAYELKEDNIHHIGKIENKIKEKLIQYGFEEENVKYYFGIDRPSNVTYDYYVEGEEGEKPVILIHKEGKYNSITRFSDSIKSLAGIKKYRYYLYFTRTNYEGEDITDELIKIIKEGEGGK</sequence>
<dbReference type="InterPro" id="IPR003607">
    <property type="entry name" value="HD/PDEase_dom"/>
</dbReference>
<dbReference type="SMART" id="SM00471">
    <property type="entry name" value="HDc"/>
    <property type="match status" value="1"/>
</dbReference>
<dbReference type="Gene3D" id="1.10.3210.10">
    <property type="entry name" value="Hypothetical protein af1432"/>
    <property type="match status" value="1"/>
</dbReference>
<dbReference type="InterPro" id="IPR050135">
    <property type="entry name" value="dGTPase-like"/>
</dbReference>
<dbReference type="PANTHER" id="PTHR11373:SF4">
    <property type="entry name" value="DEOXYNUCLEOSIDE TRIPHOSPHATE TRIPHOSPHOHYDROLASE SAMHD1"/>
    <property type="match status" value="1"/>
</dbReference>
<reference evidence="3" key="3">
    <citation type="submission" date="2015-02" db="EMBL/GenBank/DDBJ databases">
        <title>Genome analysis of three genomes within the thermophilic hydrogenogenic bacterial species Caldanaerobacter subterraneus.</title>
        <authorList>
            <person name="Sant'Anna F.H."/>
            <person name="Lebedinsky A."/>
            <person name="Sokolova T."/>
            <person name="Robb F.T."/>
            <person name="Gonzalez J.M."/>
        </authorList>
    </citation>
    <scope>NUCLEOTIDE SEQUENCE [LARGE SCALE GENOMIC DNA]</scope>
    <source>
        <strain evidence="3">DSM 12653</strain>
    </source>
</reference>
<reference evidence="2 3" key="2">
    <citation type="journal article" date="2015" name="BMC Genomics">
        <title>Analysis of three genomes within the thermophilic bacterial species Caldanaerobacter subterraneus with a focus on carbon monoxide dehydrogenase evolution and hydrolase diversity.</title>
        <authorList>
            <person name="Sant'Anna F.H."/>
            <person name="Lebedinsky A.V."/>
            <person name="Sokolova T.G."/>
            <person name="Robb F.T."/>
            <person name="Gonzalez J.M."/>
        </authorList>
    </citation>
    <scope>NUCLEOTIDE SEQUENCE [LARGE SCALE GENOMIC DNA]</scope>
    <source>
        <strain evidence="2 3">DSM 12653</strain>
    </source>
</reference>
<protein>
    <recommendedName>
        <fullName evidence="1">HD/PDEase domain-containing protein</fullName>
    </recommendedName>
</protein>
<dbReference type="PANTHER" id="PTHR11373">
    <property type="entry name" value="DEOXYNUCLEOSIDE TRIPHOSPHATE TRIPHOSPHOHYDROLASE"/>
    <property type="match status" value="1"/>
</dbReference>
<dbReference type="GO" id="GO:0008832">
    <property type="term" value="F:dGTPase activity"/>
    <property type="evidence" value="ECO:0007669"/>
    <property type="project" value="TreeGrafter"/>
</dbReference>
<dbReference type="Proteomes" id="UP000010146">
    <property type="component" value="Unassembled WGS sequence"/>
</dbReference>
<dbReference type="AlphaFoldDB" id="B7R7A9"/>
<dbReference type="CDD" id="cd00077">
    <property type="entry name" value="HDc"/>
    <property type="match status" value="1"/>
</dbReference>